<feature type="disulfide bond" evidence="16">
    <location>
        <begin position="137"/>
        <end position="159"/>
    </location>
</feature>
<evidence type="ECO:0000256" key="19">
    <source>
        <dbReference type="SAM" id="SignalP"/>
    </source>
</evidence>
<dbReference type="GO" id="GO:0008270">
    <property type="term" value="F:zinc ion binding"/>
    <property type="evidence" value="ECO:0007669"/>
    <property type="project" value="UniProtKB-UniRule"/>
</dbReference>
<dbReference type="PANTHER" id="PTHR10127:SF780">
    <property type="entry name" value="METALLOENDOPEPTIDASE"/>
    <property type="match status" value="1"/>
</dbReference>
<feature type="signal peptide" evidence="19">
    <location>
        <begin position="1"/>
        <end position="15"/>
    </location>
</feature>
<feature type="binding site" evidence="16">
    <location>
        <position position="177"/>
    </location>
    <ligand>
        <name>Zn(2+)</name>
        <dbReference type="ChEBI" id="CHEBI:29105"/>
        <note>catalytic</note>
    </ligand>
</feature>
<dbReference type="PANTHER" id="PTHR10127">
    <property type="entry name" value="DISCOIDIN, CUB, EGF, LAMININ , AND ZINC METALLOPROTEASE DOMAIN CONTAINING"/>
    <property type="match status" value="1"/>
</dbReference>
<protein>
    <recommendedName>
        <fullName evidence="14">Zinc metalloproteinase</fullName>
    </recommendedName>
</protein>
<evidence type="ECO:0000313" key="24">
    <source>
        <dbReference type="WBParaSite" id="ACRNAN_scaffold3081.g29492.t1"/>
    </source>
</evidence>
<evidence type="ECO:0000256" key="8">
    <source>
        <dbReference type="ARBA" id="ARBA00022801"/>
    </source>
</evidence>
<dbReference type="SUPFAM" id="SSF55486">
    <property type="entry name" value="Metalloproteases ('zincins'), catalytic domain"/>
    <property type="match status" value="1"/>
</dbReference>
<keyword evidence="5 16" id="KW-0645">Protease</keyword>
<evidence type="ECO:0000256" key="14">
    <source>
        <dbReference type="PIRNR" id="PIRNR036365"/>
    </source>
</evidence>
<evidence type="ECO:0000256" key="18">
    <source>
        <dbReference type="SAM" id="MobiDB-lite"/>
    </source>
</evidence>
<name>A0A914DL40_9BILA</name>
<feature type="binding site" evidence="16">
    <location>
        <position position="167"/>
    </location>
    <ligand>
        <name>Zn(2+)</name>
        <dbReference type="ChEBI" id="CHEBI:29105"/>
        <note>catalytic</note>
    </ligand>
</feature>
<evidence type="ECO:0000256" key="10">
    <source>
        <dbReference type="ARBA" id="ARBA00023049"/>
    </source>
</evidence>
<dbReference type="InterPro" id="IPR017050">
    <property type="entry name" value="Metallopeptidase_nem"/>
</dbReference>
<evidence type="ECO:0000256" key="9">
    <source>
        <dbReference type="ARBA" id="ARBA00022833"/>
    </source>
</evidence>
<feature type="region of interest" description="Disordered" evidence="18">
    <location>
        <begin position="499"/>
        <end position="519"/>
    </location>
</feature>
<comment type="cofactor">
    <cofactor evidence="16 17">
        <name>Zn(2+)</name>
        <dbReference type="ChEBI" id="CHEBI:29105"/>
    </cofactor>
    <text evidence="16 17">Binds 1 zinc ion per subunit.</text>
</comment>
<feature type="binding site" evidence="16">
    <location>
        <position position="171"/>
    </location>
    <ligand>
        <name>Zn(2+)</name>
        <dbReference type="ChEBI" id="CHEBI:29105"/>
        <note>catalytic</note>
    </ligand>
</feature>
<dbReference type="GO" id="GO:0018996">
    <property type="term" value="P:molting cycle, collagen and cuticulin-based cuticle"/>
    <property type="evidence" value="ECO:0007669"/>
    <property type="project" value="InterPro"/>
</dbReference>
<dbReference type="Proteomes" id="UP000887540">
    <property type="component" value="Unplaced"/>
</dbReference>
<comment type="function">
    <text evidence="1">Metalloprotease.</text>
</comment>
<dbReference type="InterPro" id="IPR003582">
    <property type="entry name" value="ShKT_dom"/>
</dbReference>
<dbReference type="CDD" id="cd04280">
    <property type="entry name" value="ZnMc_astacin_like"/>
    <property type="match status" value="1"/>
</dbReference>
<evidence type="ECO:0000256" key="17">
    <source>
        <dbReference type="RuleBase" id="RU361183"/>
    </source>
</evidence>
<dbReference type="SMART" id="SM00254">
    <property type="entry name" value="ShKT"/>
    <property type="match status" value="2"/>
</dbReference>
<dbReference type="InterPro" id="IPR024079">
    <property type="entry name" value="MetalloPept_cat_dom_sf"/>
</dbReference>
<dbReference type="InterPro" id="IPR006026">
    <property type="entry name" value="Peptidase_Metallo"/>
</dbReference>
<keyword evidence="11" id="KW-0865">Zymogen</keyword>
<evidence type="ECO:0000256" key="16">
    <source>
        <dbReference type="PROSITE-ProRule" id="PRU01211"/>
    </source>
</evidence>
<evidence type="ECO:0000256" key="2">
    <source>
        <dbReference type="ARBA" id="ARBA00004613"/>
    </source>
</evidence>
<keyword evidence="8 16" id="KW-0378">Hydrolase</keyword>
<evidence type="ECO:0000256" key="11">
    <source>
        <dbReference type="ARBA" id="ARBA00023145"/>
    </source>
</evidence>
<feature type="domain" description="Peptidase M12A" evidence="22">
    <location>
        <begin position="74"/>
        <end position="273"/>
    </location>
</feature>
<keyword evidence="9 16" id="KW-0862">Zinc</keyword>
<feature type="domain" description="CUB" evidence="20">
    <location>
        <begin position="316"/>
        <end position="431"/>
    </location>
</feature>
<evidence type="ECO:0000313" key="23">
    <source>
        <dbReference type="Proteomes" id="UP000887540"/>
    </source>
</evidence>
<evidence type="ECO:0000256" key="3">
    <source>
        <dbReference type="ARBA" id="ARBA00022525"/>
    </source>
</evidence>
<evidence type="ECO:0000256" key="7">
    <source>
        <dbReference type="ARBA" id="ARBA00022729"/>
    </source>
</evidence>
<feature type="active site" evidence="16">
    <location>
        <position position="168"/>
    </location>
</feature>
<dbReference type="InterPro" id="IPR035914">
    <property type="entry name" value="Sperma_CUB_dom_sf"/>
</dbReference>
<evidence type="ECO:0000256" key="4">
    <source>
        <dbReference type="ARBA" id="ARBA00022536"/>
    </source>
</evidence>
<accession>A0A914DL40</accession>
<evidence type="ECO:0000259" key="22">
    <source>
        <dbReference type="PROSITE" id="PS51864"/>
    </source>
</evidence>
<keyword evidence="4" id="KW-0245">EGF-like domain</keyword>
<keyword evidence="23" id="KW-1185">Reference proteome</keyword>
<dbReference type="Gene3D" id="1.10.10.1940">
    <property type="match status" value="2"/>
</dbReference>
<dbReference type="WBParaSite" id="ACRNAN_scaffold3081.g29492.t1">
    <property type="protein sequence ID" value="ACRNAN_scaffold3081.g29492.t1"/>
    <property type="gene ID" value="ACRNAN_scaffold3081.g29492"/>
</dbReference>
<evidence type="ECO:0000256" key="6">
    <source>
        <dbReference type="ARBA" id="ARBA00022723"/>
    </source>
</evidence>
<dbReference type="SMART" id="SM00042">
    <property type="entry name" value="CUB"/>
    <property type="match status" value="1"/>
</dbReference>
<comment type="subcellular location">
    <subcellularLocation>
        <location evidence="2 14">Secreted</location>
    </subcellularLocation>
</comment>
<dbReference type="PROSITE" id="PS01180">
    <property type="entry name" value="CUB"/>
    <property type="match status" value="1"/>
</dbReference>
<dbReference type="AlphaFoldDB" id="A0A914DL40"/>
<evidence type="ECO:0000256" key="15">
    <source>
        <dbReference type="PROSITE-ProRule" id="PRU01005"/>
    </source>
</evidence>
<dbReference type="Pfam" id="PF01549">
    <property type="entry name" value="ShK"/>
    <property type="match status" value="2"/>
</dbReference>
<dbReference type="InterPro" id="IPR000859">
    <property type="entry name" value="CUB_dom"/>
</dbReference>
<evidence type="ECO:0000256" key="12">
    <source>
        <dbReference type="ARBA" id="ARBA00023157"/>
    </source>
</evidence>
<dbReference type="PROSITE" id="PS51670">
    <property type="entry name" value="SHKT"/>
    <property type="match status" value="2"/>
</dbReference>
<evidence type="ECO:0000256" key="13">
    <source>
        <dbReference type="ARBA" id="ARBA00023180"/>
    </source>
</evidence>
<dbReference type="GO" id="GO:0004222">
    <property type="term" value="F:metalloendopeptidase activity"/>
    <property type="evidence" value="ECO:0007669"/>
    <property type="project" value="UniProtKB-UniRule"/>
</dbReference>
<dbReference type="GO" id="GO:0006508">
    <property type="term" value="P:proteolysis"/>
    <property type="evidence" value="ECO:0007669"/>
    <property type="project" value="UniProtKB-KW"/>
</dbReference>
<keyword evidence="12 16" id="KW-1015">Disulfide bond</keyword>
<dbReference type="GO" id="GO:0005576">
    <property type="term" value="C:extracellular region"/>
    <property type="evidence" value="ECO:0007669"/>
    <property type="project" value="UniProtKB-SubCell"/>
</dbReference>
<dbReference type="PRINTS" id="PR00480">
    <property type="entry name" value="ASTACIN"/>
</dbReference>
<dbReference type="Gene3D" id="3.40.390.10">
    <property type="entry name" value="Collagenase (Catalytic Domain)"/>
    <property type="match status" value="1"/>
</dbReference>
<keyword evidence="13" id="KW-0325">Glycoprotein</keyword>
<feature type="domain" description="ShKT" evidence="21">
    <location>
        <begin position="452"/>
        <end position="488"/>
    </location>
</feature>
<keyword evidence="7 19" id="KW-0732">Signal</keyword>
<dbReference type="SUPFAM" id="SSF49854">
    <property type="entry name" value="Spermadhesin, CUB domain"/>
    <property type="match status" value="1"/>
</dbReference>
<dbReference type="PROSITE" id="PS51864">
    <property type="entry name" value="ASTACIN"/>
    <property type="match status" value="1"/>
</dbReference>
<evidence type="ECO:0000259" key="20">
    <source>
        <dbReference type="PROSITE" id="PS01180"/>
    </source>
</evidence>
<keyword evidence="6 16" id="KW-0479">Metal-binding</keyword>
<organism evidence="23 24">
    <name type="scientific">Acrobeloides nanus</name>
    <dbReference type="NCBI Taxonomy" id="290746"/>
    <lineage>
        <taxon>Eukaryota</taxon>
        <taxon>Metazoa</taxon>
        <taxon>Ecdysozoa</taxon>
        <taxon>Nematoda</taxon>
        <taxon>Chromadorea</taxon>
        <taxon>Rhabditida</taxon>
        <taxon>Tylenchina</taxon>
        <taxon>Cephalobomorpha</taxon>
        <taxon>Cephaloboidea</taxon>
        <taxon>Cephalobidae</taxon>
        <taxon>Acrobeloides</taxon>
    </lineage>
</organism>
<feature type="chain" id="PRO_5037042173" description="Zinc metalloproteinase" evidence="19">
    <location>
        <begin position="16"/>
        <end position="557"/>
    </location>
</feature>
<keyword evidence="3 14" id="KW-0964">Secreted</keyword>
<dbReference type="PIRSF" id="PIRSF036365">
    <property type="entry name" value="Astacin_nematoda"/>
    <property type="match status" value="1"/>
</dbReference>
<dbReference type="InterPro" id="IPR001506">
    <property type="entry name" value="Peptidase_M12A"/>
</dbReference>
<evidence type="ECO:0000256" key="1">
    <source>
        <dbReference type="ARBA" id="ARBA00002657"/>
    </source>
</evidence>
<comment type="caution">
    <text evidence="15">Lacks conserved residue(s) required for the propagation of feature annotation.</text>
</comment>
<dbReference type="Pfam" id="PF01400">
    <property type="entry name" value="Astacin"/>
    <property type="match status" value="1"/>
</dbReference>
<evidence type="ECO:0000256" key="5">
    <source>
        <dbReference type="ARBA" id="ARBA00022670"/>
    </source>
</evidence>
<sequence>MRLLIFVVSLFWAYALPVDKNFANKKFLRPNVGIKVFPPLENPLNDYLYQGDMLLSTDQIDLLLAQNQPRQKRQAIIKQYRWNSTTVPFFFDPSFPTYMTDYVRQSLGIWEQQTCLKFVENQTTPNAKIRFFSDASCYSYVGTQSSGNSTHDVSLNSACDDMGQIIHEIGHAIGLFHEQSRYDRDNFIQLDLSNIPEYYLAAAYSKETPQINDNLGIEYDYGSIMQYPDYAYGIDTSRPTMIALEAYHQHTMGQQVAPSFYDYKSINLLYECTCPVSNLQCQNGGYPNPANCAICNCPWGFGGTLCDQRKVGDGNCGSTVTATSSYQTLTGSLGQNDGITYDNFKSCHYHIKAPAGNKVQIKINAIGDVCSPGCYYGSTEFKLGNFQRSGYRFCCTEDIPSVELISAGDLIVVSIYTRNNRQMFQLQYKYVAGSSNPTTSFPLIPTTQPSSCADNDINCSYWANTGYCTDSTYQPYMALNCKKSCNICSIMAATTKTSTTTTTARPPTTQRPTTTTSRPPCNDKDANCAYWYSVGYCTDPTYQASMVYYCPKMCNLC</sequence>
<evidence type="ECO:0000259" key="21">
    <source>
        <dbReference type="PROSITE" id="PS51670"/>
    </source>
</evidence>
<dbReference type="Gene3D" id="2.60.120.290">
    <property type="entry name" value="Spermadhesin, CUB domain"/>
    <property type="match status" value="1"/>
</dbReference>
<feature type="domain" description="ShKT" evidence="21">
    <location>
        <begin position="521"/>
        <end position="557"/>
    </location>
</feature>
<dbReference type="SMART" id="SM00235">
    <property type="entry name" value="ZnMc"/>
    <property type="match status" value="1"/>
</dbReference>
<dbReference type="InterPro" id="IPR034035">
    <property type="entry name" value="Astacin-like_dom"/>
</dbReference>
<proteinExistence type="predicted"/>
<keyword evidence="10 16" id="KW-0482">Metalloprotease</keyword>
<reference evidence="24" key="1">
    <citation type="submission" date="2022-11" db="UniProtKB">
        <authorList>
            <consortium name="WormBaseParasite"/>
        </authorList>
    </citation>
    <scope>IDENTIFICATION</scope>
</reference>